<keyword evidence="3 4" id="KW-0879">Wnt signaling pathway</keyword>
<feature type="compositionally biased region" description="Basic and acidic residues" evidence="5">
    <location>
        <begin position="366"/>
        <end position="385"/>
    </location>
</feature>
<feature type="domain" description="RGS" evidence="6">
    <location>
        <begin position="93"/>
        <end position="212"/>
    </location>
</feature>
<keyword evidence="9" id="KW-1185">Reference proteome</keyword>
<evidence type="ECO:0000256" key="3">
    <source>
        <dbReference type="ARBA" id="ARBA00022687"/>
    </source>
</evidence>
<dbReference type="Proteomes" id="UP001176940">
    <property type="component" value="Unassembled WGS sequence"/>
</dbReference>
<reference evidence="8" key="1">
    <citation type="submission" date="2023-07" db="EMBL/GenBank/DDBJ databases">
        <authorList>
            <person name="Stuckert A."/>
        </authorList>
    </citation>
    <scope>NUCLEOTIDE SEQUENCE</scope>
</reference>
<evidence type="ECO:0000259" key="7">
    <source>
        <dbReference type="PROSITE" id="PS50841"/>
    </source>
</evidence>
<sequence>MEDLSSFYTKEHQFQAAMSSAGVLTCMPDSGRIFRETSLRPPVPGQETKTYKTEKFAMDPHHYEQPTKYKDDSLREAEGCVAQDTRFSRWGRSLNLLLDDQDGATLFRMYLDRRGLVDLLSFWFACNGFRAMDPAEPKTSKTAKAIYRYYVQNSQSVSGRLKPSTRVHVKDCVKNQLLNKTVFDQAQQEIQKAMEQEAFPSFLQSDICREYAHTFEDSPTPDSPGPGLPTLAEEEEFNGLPHTSFGSGTMGKLNRAFTRAPPRSQRTNVQKTELTYQYYAPAASINDSEISSDALTEDSMSVTDSSVDGVPPYRFKQREIHRSVSANGQVPLPFVPRTMRPPPEMMPSSPAEFAAKLTLALEKAKREREAEERLQEKLQRLKEEEDKPEYDLPASSQEALPAALIEDDPQSILDDHVSRVLKTPANLSPRSQSPFNQRKAKVQGTFGKGQSLTSSHLRPKASPGMEMPVIQNGEQRGSVSSQGTRNYRKAEGCVPPHKMEDGSSPLCLTTPLSPEQEVERSQSVLQWVLDSAKMMKKHNRDTNTSISHCPEVKKTSHRTASQPAHLFLQDTSMPPLTAPNTLDQLEEARRRLVEDKRVPKLHKNRCVQSATLKEKGKAVENVSSSGFSTMKLSEELKSAKKMNSDQGQGGLAIVYYFCGERIPYMIRTREPSLTLQEFKELLSKKGSYKYYFKKESQEFECNAVFQEISEEDAVLPLYEEKIICKVERAC</sequence>
<dbReference type="PROSITE" id="PS50841">
    <property type="entry name" value="DIX"/>
    <property type="match status" value="1"/>
</dbReference>
<dbReference type="SMART" id="SM00021">
    <property type="entry name" value="DAX"/>
    <property type="match status" value="1"/>
</dbReference>
<dbReference type="SMART" id="SM00315">
    <property type="entry name" value="RGS"/>
    <property type="match status" value="1"/>
</dbReference>
<dbReference type="Pfam" id="PF00778">
    <property type="entry name" value="DIX"/>
    <property type="match status" value="1"/>
</dbReference>
<comment type="caution">
    <text evidence="8">The sequence shown here is derived from an EMBL/GenBank/DDBJ whole genome shotgun (WGS) entry which is preliminary data.</text>
</comment>
<feature type="compositionally biased region" description="Polar residues" evidence="5">
    <location>
        <begin position="425"/>
        <end position="436"/>
    </location>
</feature>
<organism evidence="8 9">
    <name type="scientific">Ranitomeya imitator</name>
    <name type="common">mimic poison frog</name>
    <dbReference type="NCBI Taxonomy" id="111125"/>
    <lineage>
        <taxon>Eukaryota</taxon>
        <taxon>Metazoa</taxon>
        <taxon>Chordata</taxon>
        <taxon>Craniata</taxon>
        <taxon>Vertebrata</taxon>
        <taxon>Euteleostomi</taxon>
        <taxon>Amphibia</taxon>
        <taxon>Batrachia</taxon>
        <taxon>Anura</taxon>
        <taxon>Neobatrachia</taxon>
        <taxon>Hyloidea</taxon>
        <taxon>Dendrobatidae</taxon>
        <taxon>Dendrobatinae</taxon>
        <taxon>Ranitomeya</taxon>
    </lineage>
</organism>
<dbReference type="InterPro" id="IPR016137">
    <property type="entry name" value="RGS"/>
</dbReference>
<dbReference type="EMBL" id="CAUEEQ010014098">
    <property type="protein sequence ID" value="CAJ0938082.1"/>
    <property type="molecule type" value="Genomic_DNA"/>
</dbReference>
<evidence type="ECO:0008006" key="10">
    <source>
        <dbReference type="Google" id="ProtNLM"/>
    </source>
</evidence>
<dbReference type="Gene3D" id="1.10.196.10">
    <property type="match status" value="1"/>
</dbReference>
<dbReference type="Gene3D" id="1.10.167.10">
    <property type="entry name" value="Regulator of G-protein Signalling 4, domain 2"/>
    <property type="match status" value="1"/>
</dbReference>
<dbReference type="InterPro" id="IPR014936">
    <property type="entry name" value="Axin_b-cat-bd"/>
</dbReference>
<dbReference type="PANTHER" id="PTHR46102">
    <property type="entry name" value="AXIN"/>
    <property type="match status" value="1"/>
</dbReference>
<dbReference type="InterPro" id="IPR036305">
    <property type="entry name" value="RGS_sf"/>
</dbReference>
<dbReference type="InterPro" id="IPR044926">
    <property type="entry name" value="RGS_subdomain_2"/>
</dbReference>
<evidence type="ECO:0000313" key="8">
    <source>
        <dbReference type="EMBL" id="CAJ0938082.1"/>
    </source>
</evidence>
<feature type="region of interest" description="Disordered" evidence="5">
    <location>
        <begin position="538"/>
        <end position="560"/>
    </location>
</feature>
<dbReference type="InterPro" id="IPR029071">
    <property type="entry name" value="Ubiquitin-like_domsf"/>
</dbReference>
<evidence type="ECO:0000259" key="6">
    <source>
        <dbReference type="PROSITE" id="PS50132"/>
    </source>
</evidence>
<dbReference type="InterPro" id="IPR001158">
    <property type="entry name" value="DIX"/>
</dbReference>
<dbReference type="InterPro" id="IPR024066">
    <property type="entry name" value="RGS_subdom1/3"/>
</dbReference>
<dbReference type="SUPFAM" id="SSF48097">
    <property type="entry name" value="Regulator of G-protein signaling, RGS"/>
    <property type="match status" value="1"/>
</dbReference>
<evidence type="ECO:0000256" key="1">
    <source>
        <dbReference type="ARBA" id="ARBA00004496"/>
    </source>
</evidence>
<accession>A0ABN9LFK6</accession>
<protein>
    <recommendedName>
        <fullName evidence="10">Axin</fullName>
    </recommendedName>
</protein>
<dbReference type="SUPFAM" id="SSF54236">
    <property type="entry name" value="Ubiquitin-like"/>
    <property type="match status" value="1"/>
</dbReference>
<evidence type="ECO:0000256" key="4">
    <source>
        <dbReference type="PROSITE-ProRule" id="PRU00069"/>
    </source>
</evidence>
<dbReference type="Gene3D" id="2.40.240.130">
    <property type="match status" value="1"/>
</dbReference>
<evidence type="ECO:0000256" key="5">
    <source>
        <dbReference type="SAM" id="MobiDB-lite"/>
    </source>
</evidence>
<feature type="region of interest" description="Disordered" evidence="5">
    <location>
        <begin position="423"/>
        <end position="468"/>
    </location>
</feature>
<dbReference type="Pfam" id="PF00615">
    <property type="entry name" value="RGS"/>
    <property type="match status" value="1"/>
</dbReference>
<evidence type="ECO:0000256" key="2">
    <source>
        <dbReference type="ARBA" id="ARBA00022490"/>
    </source>
</evidence>
<gene>
    <name evidence="8" type="ORF">RIMI_LOCUS7435811</name>
</gene>
<comment type="subcellular location">
    <subcellularLocation>
        <location evidence="1">Cytoplasm</location>
    </subcellularLocation>
</comment>
<evidence type="ECO:0000313" key="9">
    <source>
        <dbReference type="Proteomes" id="UP001176940"/>
    </source>
</evidence>
<dbReference type="InterPro" id="IPR043581">
    <property type="entry name" value="Axin-like"/>
</dbReference>
<keyword evidence="2" id="KW-0963">Cytoplasm</keyword>
<feature type="region of interest" description="Disordered" evidence="5">
    <location>
        <begin position="366"/>
        <end position="395"/>
    </location>
</feature>
<proteinExistence type="predicted"/>
<dbReference type="Pfam" id="PF08833">
    <property type="entry name" value="Axin_b-cat_bind"/>
    <property type="match status" value="1"/>
</dbReference>
<dbReference type="PANTHER" id="PTHR46102:SF4">
    <property type="entry name" value="AXIN-RELATED PROTEIN"/>
    <property type="match status" value="1"/>
</dbReference>
<feature type="domain" description="DIX" evidence="7">
    <location>
        <begin position="648"/>
        <end position="730"/>
    </location>
</feature>
<dbReference type="CDD" id="cd08707">
    <property type="entry name" value="RGS_Axin"/>
    <property type="match status" value="1"/>
</dbReference>
<dbReference type="InterPro" id="IPR038207">
    <property type="entry name" value="DIX_dom_sf"/>
</dbReference>
<dbReference type="PRINTS" id="PR01301">
    <property type="entry name" value="RGSPROTEIN"/>
</dbReference>
<name>A0ABN9LFK6_9NEOB</name>
<dbReference type="PROSITE" id="PS50132">
    <property type="entry name" value="RGS"/>
    <property type="match status" value="1"/>
</dbReference>